<dbReference type="Proteomes" id="UP000034329">
    <property type="component" value="Unassembled WGS sequence"/>
</dbReference>
<reference evidence="1 2" key="1">
    <citation type="journal article" date="2015" name="Nature">
        <title>rRNA introns, odd ribosomes, and small enigmatic genomes across a large radiation of phyla.</title>
        <authorList>
            <person name="Brown C.T."/>
            <person name="Hug L.A."/>
            <person name="Thomas B.C."/>
            <person name="Sharon I."/>
            <person name="Castelle C.J."/>
            <person name="Singh A."/>
            <person name="Wilkins M.J."/>
            <person name="Williams K.H."/>
            <person name="Banfield J.F."/>
        </authorList>
    </citation>
    <scope>NUCLEOTIDE SEQUENCE [LARGE SCALE GENOMIC DNA]</scope>
</reference>
<proteinExistence type="predicted"/>
<feature type="non-terminal residue" evidence="1">
    <location>
        <position position="1"/>
    </location>
</feature>
<gene>
    <name evidence="1" type="ORF">UX13_C0003G0024</name>
</gene>
<dbReference type="EMBL" id="LCLA01000003">
    <property type="protein sequence ID" value="KKU10812.1"/>
    <property type="molecule type" value="Genomic_DNA"/>
</dbReference>
<name>A0A0G1MRQ2_9BACT</name>
<evidence type="ECO:0000313" key="2">
    <source>
        <dbReference type="Proteomes" id="UP000034329"/>
    </source>
</evidence>
<protein>
    <submittedName>
        <fullName evidence="1">Uncharacterized protein</fullName>
    </submittedName>
</protein>
<organism evidence="1 2">
    <name type="scientific">Candidatus Woesebacteria bacterium GW2011_GWB1_45_5</name>
    <dbReference type="NCBI Taxonomy" id="1618581"/>
    <lineage>
        <taxon>Bacteria</taxon>
        <taxon>Candidatus Woeseibacteriota</taxon>
    </lineage>
</organism>
<comment type="caution">
    <text evidence="1">The sequence shown here is derived from an EMBL/GenBank/DDBJ whole genome shotgun (WGS) entry which is preliminary data.</text>
</comment>
<dbReference type="AlphaFoldDB" id="A0A0G1MRQ2"/>
<evidence type="ECO:0000313" key="1">
    <source>
        <dbReference type="EMBL" id="KKU10812.1"/>
    </source>
</evidence>
<accession>A0A0G1MRQ2</accession>
<sequence length="189" mass="21738">IMGERYQFHIMIQKAGLAGEWKLFSIHAQWCWGPHTIRNANRLIQTIKNSNLDHWDFEPIGDYFKAILELNKGMDGKNYFFRVHLDEPYNTFNGDSNHGWVVVRIQTTEGKAPEIQTRFYTVEGKPETNEMLWVNALEDLKTASVKEKNAIKAMIAPEFNNTTDDLQEIFNRLVEAKKTAEAAKPPAPA</sequence>